<comment type="caution">
    <text evidence="6">The sequence shown here is derived from an EMBL/GenBank/DDBJ whole genome shotgun (WGS) entry which is preliminary data.</text>
</comment>
<dbReference type="SUPFAM" id="SSF55383">
    <property type="entry name" value="Copper amine oxidase, domain N"/>
    <property type="match status" value="1"/>
</dbReference>
<keyword evidence="7" id="KW-1185">Reference proteome</keyword>
<evidence type="ECO:0000259" key="5">
    <source>
        <dbReference type="PROSITE" id="PS50234"/>
    </source>
</evidence>
<feature type="domain" description="VWFA" evidence="5">
    <location>
        <begin position="496"/>
        <end position="673"/>
    </location>
</feature>
<evidence type="ECO:0000313" key="6">
    <source>
        <dbReference type="EMBL" id="MDO3677317.1"/>
    </source>
</evidence>
<dbReference type="InterPro" id="IPR002035">
    <property type="entry name" value="VWF_A"/>
</dbReference>
<sequence length="673" mass="72693">MTSRKMISLLIVFVLFFGGPDFRAGIASANDSREFREGDYLVNILRDGDGKERVFKFTPGNRITAANTKFRMFINSSEIKSTEYTVDYENYTITMRHAPDLGAEIHIKYSISPTFEWEEGVSGVASIGNALAEGDGSTRVFKLTSRYTINSSKNVSLYIDGSKVRSSEFTFNPENNTVTISEKRRAPGAKSKIYFYFPKTSANGTQPTRGEPAATPPSGPAVEPSPNTAVGTEFQVPDGASFPGTITLNPDHTFTVSATAAASQPTYFTYLMVKNAKGKLVRQIRVNPGSPSTYSLNKLGLPSGGYYFYLKTVNQSGGLAASIPQFVPINNEPQTIQVFIEGQIQAYAQAPVNWNGSALVPLRAIFESLGAAVEWDSSTQTVTATREGKTIVLTIGSNIAYVNGVPVTLSAPAQLIHGITMVPVRFVSEALGGAVEWNEAAKSVVVFQNKPVIPTSAESEKTPIEEGVQEPSEPSEPSASSPILQNISKGITNSSDIVFVIDVTGSMGEVIDYVKESVRSFVDSVPSGSNFAIVAYRDINYVDVYNPDFEVFDFTKDKDLLKAQLDSLVASGGEDLEESGLEAIDKAVQKLSGSKNSKRIIFITDAPVHDKGTSPGMAGFSLEEINAKLQTNQVTLDAIAPQSGSAYEQIIKLVQSNHGTLYDINDATLLQLH</sequence>
<dbReference type="PROSITE" id="PS50234">
    <property type="entry name" value="VWFA"/>
    <property type="match status" value="1"/>
</dbReference>
<keyword evidence="3" id="KW-0732">Signal</keyword>
<dbReference type="Gene3D" id="3.40.50.410">
    <property type="entry name" value="von Willebrand factor, type A domain"/>
    <property type="match status" value="1"/>
</dbReference>
<name>A0ABT8V952_9BACL</name>
<evidence type="ECO:0000256" key="4">
    <source>
        <dbReference type="SAM" id="MobiDB-lite"/>
    </source>
</evidence>
<feature type="region of interest" description="Disordered" evidence="4">
    <location>
        <begin position="201"/>
        <end position="227"/>
    </location>
</feature>
<organism evidence="6 7">
    <name type="scientific">Paenibacillus ehimensis</name>
    <dbReference type="NCBI Taxonomy" id="79264"/>
    <lineage>
        <taxon>Bacteria</taxon>
        <taxon>Bacillati</taxon>
        <taxon>Bacillota</taxon>
        <taxon>Bacilli</taxon>
        <taxon>Bacillales</taxon>
        <taxon>Paenibacillaceae</taxon>
        <taxon>Paenibacillus</taxon>
    </lineage>
</organism>
<protein>
    <submittedName>
        <fullName evidence="6">Stalk domain-containing protein</fullName>
    </submittedName>
</protein>
<dbReference type="Proteomes" id="UP001168883">
    <property type="component" value="Unassembled WGS sequence"/>
</dbReference>
<dbReference type="InterPro" id="IPR056861">
    <property type="entry name" value="HMCN1-like_VWA"/>
</dbReference>
<reference evidence="6" key="1">
    <citation type="submission" date="2023-07" db="EMBL/GenBank/DDBJ databases">
        <authorList>
            <person name="Aktuganov G."/>
            <person name="Boyko T."/>
            <person name="Delegan Y."/>
            <person name="Galimzianova N."/>
            <person name="Gilvanova E."/>
            <person name="Korobov V."/>
            <person name="Kuzmina L."/>
            <person name="Melentiev A."/>
            <person name="Milman P."/>
            <person name="Ryabova A."/>
            <person name="Stupak E."/>
            <person name="Yasakov T."/>
            <person name="Zharikova N."/>
            <person name="Zhurenko E."/>
        </authorList>
    </citation>
    <scope>NUCLEOTIDE SEQUENCE</scope>
    <source>
        <strain evidence="6">IB-739</strain>
    </source>
</reference>
<evidence type="ECO:0000313" key="7">
    <source>
        <dbReference type="Proteomes" id="UP001168883"/>
    </source>
</evidence>
<dbReference type="Pfam" id="PF25106">
    <property type="entry name" value="VWA_4"/>
    <property type="match status" value="1"/>
</dbReference>
<dbReference type="EMBL" id="JAUMKJ010000010">
    <property type="protein sequence ID" value="MDO3677317.1"/>
    <property type="molecule type" value="Genomic_DNA"/>
</dbReference>
<dbReference type="SMART" id="SM00327">
    <property type="entry name" value="VWA"/>
    <property type="match status" value="1"/>
</dbReference>
<dbReference type="Gene3D" id="3.30.457.10">
    <property type="entry name" value="Copper amine oxidase-like, N-terminal domain"/>
    <property type="match status" value="1"/>
</dbReference>
<dbReference type="InterPro" id="IPR012854">
    <property type="entry name" value="Cu_amine_oxidase-like_N"/>
</dbReference>
<dbReference type="PANTHER" id="PTHR47763">
    <property type="entry name" value="ALPHA-PROTEIN KINASE VWKA"/>
    <property type="match status" value="1"/>
</dbReference>
<feature type="region of interest" description="Disordered" evidence="4">
    <location>
        <begin position="456"/>
        <end position="483"/>
    </location>
</feature>
<dbReference type="CDD" id="cd00198">
    <property type="entry name" value="vWFA"/>
    <property type="match status" value="1"/>
</dbReference>
<proteinExistence type="predicted"/>
<accession>A0ABT8V952</accession>
<dbReference type="InterPro" id="IPR036465">
    <property type="entry name" value="vWFA_dom_sf"/>
</dbReference>
<gene>
    <name evidence="6" type="ORF">Q3C12_09935</name>
</gene>
<dbReference type="SUPFAM" id="SSF53300">
    <property type="entry name" value="vWA-like"/>
    <property type="match status" value="1"/>
</dbReference>
<dbReference type="InterPro" id="IPR052969">
    <property type="entry name" value="Thr-specific_kinase-like"/>
</dbReference>
<dbReference type="Pfam" id="PF07833">
    <property type="entry name" value="Cu_amine_oxidN1"/>
    <property type="match status" value="1"/>
</dbReference>
<evidence type="ECO:0000256" key="2">
    <source>
        <dbReference type="ARBA" id="ARBA00022525"/>
    </source>
</evidence>
<dbReference type="InterPro" id="IPR036582">
    <property type="entry name" value="Mao_N_sf"/>
</dbReference>
<keyword evidence="2" id="KW-0964">Secreted</keyword>
<comment type="subcellular location">
    <subcellularLocation>
        <location evidence="1">Secreted</location>
    </subcellularLocation>
</comment>
<evidence type="ECO:0000256" key="1">
    <source>
        <dbReference type="ARBA" id="ARBA00004613"/>
    </source>
</evidence>
<dbReference type="RefSeq" id="WP_302878079.1">
    <property type="nucleotide sequence ID" value="NZ_JAUMKJ010000010.1"/>
</dbReference>
<feature type="compositionally biased region" description="Low complexity" evidence="4">
    <location>
        <begin position="470"/>
        <end position="482"/>
    </location>
</feature>
<evidence type="ECO:0000256" key="3">
    <source>
        <dbReference type="ARBA" id="ARBA00022729"/>
    </source>
</evidence>